<organism evidence="1 2">
    <name type="scientific">Sphenodon punctatus</name>
    <name type="common">Tuatara</name>
    <name type="synonym">Hatteria punctata</name>
    <dbReference type="NCBI Taxonomy" id="8508"/>
    <lineage>
        <taxon>Eukaryota</taxon>
        <taxon>Metazoa</taxon>
        <taxon>Chordata</taxon>
        <taxon>Craniata</taxon>
        <taxon>Vertebrata</taxon>
        <taxon>Euteleostomi</taxon>
        <taxon>Lepidosauria</taxon>
        <taxon>Sphenodontia</taxon>
        <taxon>Sphenodontidae</taxon>
        <taxon>Sphenodon</taxon>
    </lineage>
</organism>
<proteinExistence type="predicted"/>
<evidence type="ECO:0000313" key="1">
    <source>
        <dbReference type="Ensembl" id="ENSSPUP00000006998.1"/>
    </source>
</evidence>
<accession>A0A8D0L3Z4</accession>
<dbReference type="PANTHER" id="PTHR46298:SF1">
    <property type="entry name" value="ANDROGLOBIN"/>
    <property type="match status" value="1"/>
</dbReference>
<name>A0A8D0L3Z4_SPHPU</name>
<reference evidence="1" key="2">
    <citation type="submission" date="2025-09" db="UniProtKB">
        <authorList>
            <consortium name="Ensembl"/>
        </authorList>
    </citation>
    <scope>IDENTIFICATION</scope>
</reference>
<dbReference type="AlphaFoldDB" id="A0A8D0L3Z4"/>
<dbReference type="Proteomes" id="UP000694392">
    <property type="component" value="Unplaced"/>
</dbReference>
<dbReference type="InterPro" id="IPR038765">
    <property type="entry name" value="Papain-like_cys_pep_sf"/>
</dbReference>
<reference evidence="1" key="1">
    <citation type="submission" date="2025-08" db="UniProtKB">
        <authorList>
            <consortium name="Ensembl"/>
        </authorList>
    </citation>
    <scope>IDENTIFICATION</scope>
</reference>
<protein>
    <recommendedName>
        <fullName evidence="3">Androglobin</fullName>
    </recommendedName>
</protein>
<evidence type="ECO:0008006" key="3">
    <source>
        <dbReference type="Google" id="ProtNLM"/>
    </source>
</evidence>
<dbReference type="PANTHER" id="PTHR46298">
    <property type="entry name" value="ANDROGLOBIN"/>
    <property type="match status" value="1"/>
</dbReference>
<dbReference type="Ensembl" id="ENSSPUT00000007451.1">
    <property type="protein sequence ID" value="ENSSPUP00000006998.1"/>
    <property type="gene ID" value="ENSSPUG00000005417.1"/>
</dbReference>
<dbReference type="GeneTree" id="ENSGT00390000014904"/>
<dbReference type="SUPFAM" id="SSF54001">
    <property type="entry name" value="Cysteine proteinases"/>
    <property type="match status" value="1"/>
</dbReference>
<evidence type="ECO:0000313" key="2">
    <source>
        <dbReference type="Proteomes" id="UP000694392"/>
    </source>
</evidence>
<dbReference type="InterPro" id="IPR053033">
    <property type="entry name" value="Androglobin-like"/>
</dbReference>
<sequence>MIYSSPGSDGWHFYEAKKGKFPIWPEWNEADINAEKWDGGKTGKEKEKAGKSPVLHVFEDPEGKIELPPSLKVSYWKRPQEFLTNKVSTCKEKRLYSILMRWIISEICEVWKIYNGNVPTSDGKANTNGTTLVWKPWEHIYSLCKTVKRHVPLYNSYGKYVVKLYWMVGNSFIFIRCYLHVHSMELT</sequence>
<keyword evidence="2" id="KW-1185">Reference proteome</keyword>
<dbReference type="OMA" id="LYWMVRI"/>